<organism evidence="1 2">
    <name type="scientific">Rhizoctonia solani</name>
    <dbReference type="NCBI Taxonomy" id="456999"/>
    <lineage>
        <taxon>Eukaryota</taxon>
        <taxon>Fungi</taxon>
        <taxon>Dikarya</taxon>
        <taxon>Basidiomycota</taxon>
        <taxon>Agaricomycotina</taxon>
        <taxon>Agaricomycetes</taxon>
        <taxon>Cantharellales</taxon>
        <taxon>Ceratobasidiaceae</taxon>
        <taxon>Rhizoctonia</taxon>
    </lineage>
</organism>
<proteinExistence type="predicted"/>
<name>A0A8H3DD87_9AGAM</name>
<evidence type="ECO:0000313" key="2">
    <source>
        <dbReference type="Proteomes" id="UP000663850"/>
    </source>
</evidence>
<sequence length="129" mass="15192">MEDENAYRRRLAALQIWLHVHGSVNAYHRGFSRYMRPLTYPEIYRHSLEPTLRPWTYHQIAWPVFPPYLLRSLSHTFCTRYLVWPIHSGRARISSHDPNRDTASQIYDACPSLLDSSRLSVLFPFSSSS</sequence>
<accession>A0A8H3DD87</accession>
<protein>
    <submittedName>
        <fullName evidence="1">Uncharacterized protein</fullName>
    </submittedName>
</protein>
<comment type="caution">
    <text evidence="1">The sequence shown here is derived from an EMBL/GenBank/DDBJ whole genome shotgun (WGS) entry which is preliminary data.</text>
</comment>
<gene>
    <name evidence="1" type="ORF">RDB_LOCUS118252</name>
</gene>
<dbReference type="EMBL" id="CAJMWZ010006362">
    <property type="protein sequence ID" value="CAE6521188.1"/>
    <property type="molecule type" value="Genomic_DNA"/>
</dbReference>
<dbReference type="Proteomes" id="UP000663850">
    <property type="component" value="Unassembled WGS sequence"/>
</dbReference>
<reference evidence="1" key="1">
    <citation type="submission" date="2021-01" db="EMBL/GenBank/DDBJ databases">
        <authorList>
            <person name="Kaushik A."/>
        </authorList>
    </citation>
    <scope>NUCLEOTIDE SEQUENCE</scope>
    <source>
        <strain evidence="1">Type strain: AG8-Rh-89/</strain>
    </source>
</reference>
<evidence type="ECO:0000313" key="1">
    <source>
        <dbReference type="EMBL" id="CAE6521188.1"/>
    </source>
</evidence>
<dbReference type="AlphaFoldDB" id="A0A8H3DD87"/>